<evidence type="ECO:0000256" key="7">
    <source>
        <dbReference type="ARBA" id="ARBA00022801"/>
    </source>
</evidence>
<evidence type="ECO:0000256" key="12">
    <source>
        <dbReference type="SAM" id="Phobius"/>
    </source>
</evidence>
<keyword evidence="15" id="KW-1185">Reference proteome</keyword>
<evidence type="ECO:0000313" key="15">
    <source>
        <dbReference type="Proteomes" id="UP000326354"/>
    </source>
</evidence>
<sequence length="257" mass="28874">MNSLTKSFYLGRIWGIDVFIHMLFFVFVGFLGLMYTLSVGILFAVQVVFFLLLVFVCVLLHEYGHCLTAKHYGVHVQNITLTPIGGVASIAPISNPDVELRVTIAGPLVNFFIALLLLPLAVVASSLWNVHIFMYLVAVNVILMLFNLVPAFPMDGGRILRAILAKRMSLLSATEKAVEVGTWAAVIMGIVGIFMNPMLVFIAIFVYFAGRAELNMIASQSHMHFPHGNNGSHYYFYTTQDREQLLNDLRNIFYRHR</sequence>
<feature type="transmembrane region" description="Helical" evidence="12">
    <location>
        <begin position="132"/>
        <end position="152"/>
    </location>
</feature>
<evidence type="ECO:0000256" key="9">
    <source>
        <dbReference type="ARBA" id="ARBA00022989"/>
    </source>
</evidence>
<feature type="transmembrane region" description="Helical" evidence="12">
    <location>
        <begin position="41"/>
        <end position="60"/>
    </location>
</feature>
<keyword evidence="8" id="KW-0862">Zinc</keyword>
<dbReference type="InterPro" id="IPR008915">
    <property type="entry name" value="Peptidase_M50"/>
</dbReference>
<evidence type="ECO:0000256" key="4">
    <source>
        <dbReference type="ARBA" id="ARBA00022670"/>
    </source>
</evidence>
<evidence type="ECO:0000256" key="2">
    <source>
        <dbReference type="ARBA" id="ARBA00004141"/>
    </source>
</evidence>
<dbReference type="GO" id="GO:0016020">
    <property type="term" value="C:membrane"/>
    <property type="evidence" value="ECO:0007669"/>
    <property type="project" value="UniProtKB-SubCell"/>
</dbReference>
<keyword evidence="11 12" id="KW-0472">Membrane</keyword>
<protein>
    <submittedName>
        <fullName evidence="14">Protease</fullName>
    </submittedName>
</protein>
<dbReference type="EMBL" id="AP019860">
    <property type="protein sequence ID" value="BBM82372.1"/>
    <property type="molecule type" value="Genomic_DNA"/>
</dbReference>
<proteinExistence type="inferred from homology"/>
<feature type="domain" description="Peptidase M50" evidence="13">
    <location>
        <begin position="130"/>
        <end position="180"/>
    </location>
</feature>
<dbReference type="PANTHER" id="PTHR39188">
    <property type="entry name" value="MEMBRANE-ASSOCIATED ZINC METALLOPROTEASE M50B"/>
    <property type="match status" value="1"/>
</dbReference>
<dbReference type="PANTHER" id="PTHR39188:SF3">
    <property type="entry name" value="STAGE IV SPORULATION PROTEIN FB"/>
    <property type="match status" value="1"/>
</dbReference>
<keyword evidence="9 12" id="KW-1133">Transmembrane helix</keyword>
<feature type="transmembrane region" description="Helical" evidence="12">
    <location>
        <begin position="183"/>
        <end position="209"/>
    </location>
</feature>
<comment type="subcellular location">
    <subcellularLocation>
        <location evidence="2">Membrane</location>
        <topology evidence="2">Multi-pass membrane protein</topology>
    </subcellularLocation>
</comment>
<dbReference type="GO" id="GO:0008237">
    <property type="term" value="F:metallopeptidase activity"/>
    <property type="evidence" value="ECO:0007669"/>
    <property type="project" value="UniProtKB-KW"/>
</dbReference>
<keyword evidence="7" id="KW-0378">Hydrolase</keyword>
<dbReference type="Proteomes" id="UP000326354">
    <property type="component" value="Chromosome"/>
</dbReference>
<dbReference type="GO" id="GO:0006508">
    <property type="term" value="P:proteolysis"/>
    <property type="evidence" value="ECO:0007669"/>
    <property type="project" value="UniProtKB-KW"/>
</dbReference>
<evidence type="ECO:0000256" key="3">
    <source>
        <dbReference type="ARBA" id="ARBA00007931"/>
    </source>
</evidence>
<evidence type="ECO:0000256" key="6">
    <source>
        <dbReference type="ARBA" id="ARBA00022723"/>
    </source>
</evidence>
<name>A0A5S9IJ76_UABAM</name>
<evidence type="ECO:0000259" key="13">
    <source>
        <dbReference type="Pfam" id="PF02163"/>
    </source>
</evidence>
<keyword evidence="4 14" id="KW-0645">Protease</keyword>
<feature type="transmembrane region" description="Helical" evidence="12">
    <location>
        <begin position="72"/>
        <end position="92"/>
    </location>
</feature>
<accession>A0A5S9IJ76</accession>
<evidence type="ECO:0000256" key="1">
    <source>
        <dbReference type="ARBA" id="ARBA00001947"/>
    </source>
</evidence>
<evidence type="ECO:0000313" key="14">
    <source>
        <dbReference type="EMBL" id="BBM82372.1"/>
    </source>
</evidence>
<dbReference type="KEGG" id="uam:UABAM_00715"/>
<dbReference type="Pfam" id="PF02163">
    <property type="entry name" value="Peptidase_M50"/>
    <property type="match status" value="2"/>
</dbReference>
<keyword evidence="10" id="KW-0482">Metalloprotease</keyword>
<feature type="transmembrane region" description="Helical" evidence="12">
    <location>
        <begin position="12"/>
        <end position="35"/>
    </location>
</feature>
<gene>
    <name evidence="14" type="ORF">UABAM_00715</name>
</gene>
<dbReference type="AlphaFoldDB" id="A0A5S9IJ76"/>
<feature type="transmembrane region" description="Helical" evidence="12">
    <location>
        <begin position="104"/>
        <end position="125"/>
    </location>
</feature>
<comment type="similarity">
    <text evidence="3">Belongs to the peptidase M50B family.</text>
</comment>
<feature type="domain" description="Peptidase M50" evidence="13">
    <location>
        <begin position="49"/>
        <end position="123"/>
    </location>
</feature>
<organism evidence="14 15">
    <name type="scientific">Uabimicrobium amorphum</name>
    <dbReference type="NCBI Taxonomy" id="2596890"/>
    <lineage>
        <taxon>Bacteria</taxon>
        <taxon>Pseudomonadati</taxon>
        <taxon>Planctomycetota</taxon>
        <taxon>Candidatus Uabimicrobiia</taxon>
        <taxon>Candidatus Uabimicrobiales</taxon>
        <taxon>Candidatus Uabimicrobiaceae</taxon>
        <taxon>Candidatus Uabimicrobium</taxon>
    </lineage>
</organism>
<evidence type="ECO:0000256" key="8">
    <source>
        <dbReference type="ARBA" id="ARBA00022833"/>
    </source>
</evidence>
<dbReference type="OrthoDB" id="9800627at2"/>
<dbReference type="RefSeq" id="WP_151966621.1">
    <property type="nucleotide sequence ID" value="NZ_AP019860.1"/>
</dbReference>
<comment type="cofactor">
    <cofactor evidence="1">
        <name>Zn(2+)</name>
        <dbReference type="ChEBI" id="CHEBI:29105"/>
    </cofactor>
</comment>
<reference evidence="14 15" key="1">
    <citation type="submission" date="2019-08" db="EMBL/GenBank/DDBJ databases">
        <title>Complete genome sequence of Candidatus Uab amorphum.</title>
        <authorList>
            <person name="Shiratori T."/>
            <person name="Suzuki S."/>
            <person name="Kakizawa Y."/>
            <person name="Ishida K."/>
        </authorList>
    </citation>
    <scope>NUCLEOTIDE SEQUENCE [LARGE SCALE GENOMIC DNA]</scope>
    <source>
        <strain evidence="14 15">SRT547</strain>
    </source>
</reference>
<evidence type="ECO:0000256" key="11">
    <source>
        <dbReference type="ARBA" id="ARBA00023136"/>
    </source>
</evidence>
<keyword evidence="6" id="KW-0479">Metal-binding</keyword>
<evidence type="ECO:0000256" key="10">
    <source>
        <dbReference type="ARBA" id="ARBA00023049"/>
    </source>
</evidence>
<evidence type="ECO:0000256" key="5">
    <source>
        <dbReference type="ARBA" id="ARBA00022692"/>
    </source>
</evidence>
<dbReference type="GO" id="GO:0046872">
    <property type="term" value="F:metal ion binding"/>
    <property type="evidence" value="ECO:0007669"/>
    <property type="project" value="UniProtKB-KW"/>
</dbReference>
<keyword evidence="5 12" id="KW-0812">Transmembrane</keyword>